<evidence type="ECO:0000313" key="2">
    <source>
        <dbReference type="Proteomes" id="UP000270034"/>
    </source>
</evidence>
<name>A0A2Z5ZM26_9PROT</name>
<dbReference type="Proteomes" id="UP000270034">
    <property type="component" value="Chromosome"/>
</dbReference>
<reference evidence="1 2" key="1">
    <citation type="submission" date="2018-02" db="EMBL/GenBank/DDBJ databases">
        <title>Acetobacter orientalis genome.</title>
        <authorList>
            <person name="Nakashima N."/>
            <person name="Tamura T."/>
        </authorList>
    </citation>
    <scope>NUCLEOTIDE SEQUENCE [LARGE SCALE GENOMIC DNA]</scope>
    <source>
        <strain evidence="1 2">FAN1</strain>
    </source>
</reference>
<proteinExistence type="predicted"/>
<dbReference type="EMBL" id="AP018515">
    <property type="protein sequence ID" value="BBC81621.1"/>
    <property type="molecule type" value="Genomic_DNA"/>
</dbReference>
<evidence type="ECO:0000313" key="1">
    <source>
        <dbReference type="EMBL" id="BBC81621.1"/>
    </source>
</evidence>
<dbReference type="KEGG" id="aot:AcetOri_orf04952"/>
<sequence length="48" mass="5317">MCPFSFWLHPLTGGGASAPARGLTLLWWLHFIIPPAKATQRPGFVLQQ</sequence>
<accession>A0A2Z5ZM26</accession>
<gene>
    <name evidence="1" type="ORF">AcetOrient_orf04952</name>
</gene>
<protein>
    <submittedName>
        <fullName evidence="1">Protein toll</fullName>
    </submittedName>
</protein>
<dbReference type="AlphaFoldDB" id="A0A2Z5ZM26"/>
<organism evidence="1 2">
    <name type="scientific">Acetobacter orientalis</name>
    <dbReference type="NCBI Taxonomy" id="146474"/>
    <lineage>
        <taxon>Bacteria</taxon>
        <taxon>Pseudomonadati</taxon>
        <taxon>Pseudomonadota</taxon>
        <taxon>Alphaproteobacteria</taxon>
        <taxon>Acetobacterales</taxon>
        <taxon>Acetobacteraceae</taxon>
        <taxon>Acetobacter</taxon>
    </lineage>
</organism>